<comment type="function">
    <text evidence="6">Component of the ESCRT-II complex (endosomal sorting complex required for transport II), which is required for multivesicular body (MVB) formation and sorting of endosomal cargo proteins into MVBs.</text>
</comment>
<feature type="region of interest" description="Disordered" evidence="7">
    <location>
        <begin position="150"/>
        <end position="194"/>
    </location>
</feature>
<dbReference type="EMBL" id="BNJQ01000007">
    <property type="protein sequence ID" value="GHP04136.1"/>
    <property type="molecule type" value="Genomic_DNA"/>
</dbReference>
<dbReference type="SUPFAM" id="SSF46785">
    <property type="entry name" value="Winged helix' DNA-binding domain"/>
    <property type="match status" value="1"/>
</dbReference>
<reference evidence="9" key="1">
    <citation type="submission" date="2020-10" db="EMBL/GenBank/DDBJ databases">
        <title>Unveiling of a novel bifunctional photoreceptor, Dualchrome1, isolated from a cosmopolitan green alga.</title>
        <authorList>
            <person name="Suzuki S."/>
            <person name="Kawachi M."/>
        </authorList>
    </citation>
    <scope>NUCLEOTIDE SEQUENCE</scope>
    <source>
        <strain evidence="9">NIES 2893</strain>
    </source>
</reference>
<sequence>MFLYKLTLTPSGRPLLFPGEVEVVLMEATDLEFPSGAGGDAANPREKLTAGVLTLTTARILWTSTSAGAYFVPLPAMRHHEELSRGMFRTKSPRVRFEVFVTPDVHPAVQPTSATGHVVAAFRGRAGCDPLVASLPGILAQRAWTRLPPTVWLTSPPPTSSTTNGTNAVTTTTNNSSNHNSSTAQQPQPPSEETATFFRASDAGVAGILRRQERDSAAADRDLSEAFADLNALKEKASAMVSLASKLKAAVARSEGGADDKRATEDVHGWLLSLGIDSPVTKESAGALYHQQLSRQLADFLLVPPTGDKSSHGAPLTAAGGMLSLVDAWCIYNRARGTALVSPEDVRKACELWPKLGIPIVLRTFSSGSLAVVSGDFDDDVVDAKLLVLMASDDVESARSTRPLEEAIRLARHAGGLRSVGVTEAARVLGTSLELAREHLLCAESRGWLCRDDGGSGLRFSYNFFRDL</sequence>
<dbReference type="Gene3D" id="1.10.10.10">
    <property type="entry name" value="Winged helix-like DNA-binding domain superfamily/Winged helix DNA-binding domain"/>
    <property type="match status" value="2"/>
</dbReference>
<organism evidence="9 10">
    <name type="scientific">Pycnococcus provasolii</name>
    <dbReference type="NCBI Taxonomy" id="41880"/>
    <lineage>
        <taxon>Eukaryota</taxon>
        <taxon>Viridiplantae</taxon>
        <taxon>Chlorophyta</taxon>
        <taxon>Pseudoscourfieldiophyceae</taxon>
        <taxon>Pseudoscourfieldiales</taxon>
        <taxon>Pycnococcaceae</taxon>
        <taxon>Pycnococcus</taxon>
    </lineage>
</organism>
<dbReference type="GO" id="GO:0043130">
    <property type="term" value="F:ubiquitin binding"/>
    <property type="evidence" value="ECO:0007669"/>
    <property type="project" value="UniProtKB-UniRule"/>
</dbReference>
<dbReference type="InterPro" id="IPR037855">
    <property type="entry name" value="Vps36"/>
</dbReference>
<dbReference type="GO" id="GO:0043328">
    <property type="term" value="P:protein transport to vacuole involved in ubiquitin-dependent protein catabolic process via the multivesicular body sorting pathway"/>
    <property type="evidence" value="ECO:0007669"/>
    <property type="project" value="UniProtKB-UniRule"/>
</dbReference>
<dbReference type="GO" id="GO:0031902">
    <property type="term" value="C:late endosome membrane"/>
    <property type="evidence" value="ECO:0007669"/>
    <property type="project" value="UniProtKB-UniRule"/>
</dbReference>
<comment type="similarity">
    <text evidence="1 6">Belongs to the VPS36 family.</text>
</comment>
<keyword evidence="5" id="KW-0175">Coiled coil</keyword>
<keyword evidence="10" id="KW-1185">Reference proteome</keyword>
<dbReference type="AlphaFoldDB" id="A0A830H9Z2"/>
<dbReference type="Proteomes" id="UP000660262">
    <property type="component" value="Unassembled WGS sequence"/>
</dbReference>
<dbReference type="Gene3D" id="2.30.29.30">
    <property type="entry name" value="Pleckstrin-homology domain (PH domain)/Phosphotyrosine-binding domain (PTB)"/>
    <property type="match status" value="1"/>
</dbReference>
<keyword evidence="6" id="KW-0963">Cytoplasm</keyword>
<evidence type="ECO:0000256" key="2">
    <source>
        <dbReference type="ARBA" id="ARBA00022448"/>
    </source>
</evidence>
<protein>
    <recommendedName>
        <fullName evidence="6">Vacuolar protein-sorting-associated protein 36</fullName>
    </recommendedName>
    <alternativeName>
        <fullName evidence="6">ESCRT-II complex subunit VPS36</fullName>
    </alternativeName>
</protein>
<evidence type="ECO:0000256" key="4">
    <source>
        <dbReference type="ARBA" id="ARBA00022927"/>
    </source>
</evidence>
<dbReference type="SUPFAM" id="SSF50729">
    <property type="entry name" value="PH domain-like"/>
    <property type="match status" value="1"/>
</dbReference>
<feature type="domain" description="GLUE N-terminal" evidence="8">
    <location>
        <begin position="6"/>
        <end position="151"/>
    </location>
</feature>
<feature type="compositionally biased region" description="Low complexity" evidence="7">
    <location>
        <begin position="150"/>
        <end position="183"/>
    </location>
</feature>
<dbReference type="GO" id="GO:0032266">
    <property type="term" value="F:phosphatidylinositol-3-phosphate binding"/>
    <property type="evidence" value="ECO:0007669"/>
    <property type="project" value="UniProtKB-UniRule"/>
</dbReference>
<keyword evidence="2 6" id="KW-0813">Transport</keyword>
<dbReference type="OrthoDB" id="271448at2759"/>
<dbReference type="FunFam" id="1.10.10.10:FF:000165">
    <property type="entry name" value="Vacuolar protein sorting protein (Vps36)"/>
    <property type="match status" value="1"/>
</dbReference>
<evidence type="ECO:0000256" key="1">
    <source>
        <dbReference type="ARBA" id="ARBA00009697"/>
    </source>
</evidence>
<dbReference type="Pfam" id="PF04157">
    <property type="entry name" value="EAP30"/>
    <property type="match status" value="1"/>
</dbReference>
<dbReference type="InterPro" id="IPR040608">
    <property type="entry name" value="Snf8/Vps36"/>
</dbReference>
<evidence type="ECO:0000256" key="6">
    <source>
        <dbReference type="RuleBase" id="RU367095"/>
    </source>
</evidence>
<evidence type="ECO:0000256" key="5">
    <source>
        <dbReference type="ARBA" id="ARBA00023054"/>
    </source>
</evidence>
<evidence type="ECO:0000256" key="7">
    <source>
        <dbReference type="SAM" id="MobiDB-lite"/>
    </source>
</evidence>
<evidence type="ECO:0000313" key="10">
    <source>
        <dbReference type="Proteomes" id="UP000660262"/>
    </source>
</evidence>
<dbReference type="InterPro" id="IPR011993">
    <property type="entry name" value="PH-like_dom_sf"/>
</dbReference>
<proteinExistence type="inferred from homology"/>
<evidence type="ECO:0000313" key="9">
    <source>
        <dbReference type="EMBL" id="GHP04136.1"/>
    </source>
</evidence>
<dbReference type="InterPro" id="IPR021648">
    <property type="entry name" value="GLUE_dom"/>
</dbReference>
<dbReference type="PANTHER" id="PTHR13128:SF12">
    <property type="entry name" value="VACUOLAR PROTEIN-SORTING-ASSOCIATED PROTEIN 36"/>
    <property type="match status" value="1"/>
</dbReference>
<dbReference type="Gene3D" id="6.10.140.260">
    <property type="match status" value="1"/>
</dbReference>
<evidence type="ECO:0000256" key="3">
    <source>
        <dbReference type="ARBA" id="ARBA00022753"/>
    </source>
</evidence>
<evidence type="ECO:0000259" key="8">
    <source>
        <dbReference type="PROSITE" id="PS51495"/>
    </source>
</evidence>
<keyword evidence="3 6" id="KW-0967">Endosome</keyword>
<dbReference type="InterPro" id="IPR036390">
    <property type="entry name" value="WH_DNA-bd_sf"/>
</dbReference>
<comment type="subcellular location">
    <subcellularLocation>
        <location evidence="6">Cytoplasm</location>
    </subcellularLocation>
    <subcellularLocation>
        <location evidence="6">Endosome</location>
    </subcellularLocation>
</comment>
<gene>
    <name evidence="9" type="ORF">PPROV_000289000</name>
</gene>
<dbReference type="PANTHER" id="PTHR13128">
    <property type="entry name" value="VACUOLAR PROTEIN-SORTING-ASSOCIATED PROTEIN 36"/>
    <property type="match status" value="1"/>
</dbReference>
<name>A0A830H9Z2_9CHLO</name>
<comment type="subunit">
    <text evidence="6">Component of the endosomal sorting complex required for transport II (ESCRT-II).</text>
</comment>
<dbReference type="PROSITE" id="PS51495">
    <property type="entry name" value="GLUE"/>
    <property type="match status" value="1"/>
</dbReference>
<dbReference type="GO" id="GO:0000814">
    <property type="term" value="C:ESCRT II complex"/>
    <property type="evidence" value="ECO:0007669"/>
    <property type="project" value="UniProtKB-UniRule"/>
</dbReference>
<keyword evidence="4 6" id="KW-0653">Protein transport</keyword>
<comment type="caution">
    <text evidence="9">The sequence shown here is derived from an EMBL/GenBank/DDBJ whole genome shotgun (WGS) entry which is preliminary data.</text>
</comment>
<accession>A0A830H9Z2</accession>
<dbReference type="InterPro" id="IPR036388">
    <property type="entry name" value="WH-like_DNA-bd_sf"/>
</dbReference>